<organism evidence="1 2">
    <name type="scientific">Thiorhodococcus mannitoliphagus</name>
    <dbReference type="NCBI Taxonomy" id="329406"/>
    <lineage>
        <taxon>Bacteria</taxon>
        <taxon>Pseudomonadati</taxon>
        <taxon>Pseudomonadota</taxon>
        <taxon>Gammaproteobacteria</taxon>
        <taxon>Chromatiales</taxon>
        <taxon>Chromatiaceae</taxon>
        <taxon>Thiorhodococcus</taxon>
    </lineage>
</organism>
<reference evidence="1 2" key="2">
    <citation type="submission" date="2020-02" db="EMBL/GenBank/DDBJ databases">
        <title>Genome sequences of Thiorhodococcus mannitoliphagus and Thiorhodococcus minor, purple sulfur photosynthetic bacteria in the gammaproteobacterial family, Chromatiaceae.</title>
        <authorList>
            <person name="Aviles F.A."/>
            <person name="Meyer T.E."/>
            <person name="Kyndt J.A."/>
        </authorList>
    </citation>
    <scope>NUCLEOTIDE SEQUENCE [LARGE SCALE GENOMIC DNA]</scope>
    <source>
        <strain evidence="1 2">DSM 18266</strain>
    </source>
</reference>
<gene>
    <name evidence="1" type="ORF">G3480_21120</name>
</gene>
<name>A0A6P1E433_9GAMM</name>
<reference evidence="2" key="1">
    <citation type="journal article" date="2020" name="Microbiol. Resour. Announc.">
        <title>Draft Genome Sequences of Thiorhodococcus mannitoliphagus and Thiorhodococcus minor, Purple Sulfur Photosynthetic Bacteria in the Gammaproteobacterial Family Chromatiaceae.</title>
        <authorList>
            <person name="Aviles F.A."/>
            <person name="Meyer T.E."/>
            <person name="Kyndt J.A."/>
        </authorList>
    </citation>
    <scope>NUCLEOTIDE SEQUENCE [LARGE SCALE GENOMIC DNA]</scope>
    <source>
        <strain evidence="2">DSM 18266</strain>
    </source>
</reference>
<evidence type="ECO:0008006" key="3">
    <source>
        <dbReference type="Google" id="ProtNLM"/>
    </source>
</evidence>
<dbReference type="Proteomes" id="UP000471640">
    <property type="component" value="Unassembled WGS sequence"/>
</dbReference>
<protein>
    <recommendedName>
        <fullName evidence="3">Type I restriction endonuclease subunit M</fullName>
    </recommendedName>
</protein>
<proteinExistence type="predicted"/>
<sequence>MNTLFPLGQTVITRAALSAFSRRHLDALIPTILARHELGDWGDLDEEDRRANDLALEEGSRLLSAYEIQDGFKVLVITEADRSVTTILLPSEY</sequence>
<accession>A0A6P1E433</accession>
<evidence type="ECO:0000313" key="2">
    <source>
        <dbReference type="Proteomes" id="UP000471640"/>
    </source>
</evidence>
<dbReference type="EMBL" id="JAAIJR010000123">
    <property type="protein sequence ID" value="NEX22774.1"/>
    <property type="molecule type" value="Genomic_DNA"/>
</dbReference>
<dbReference type="RefSeq" id="WP_164655866.1">
    <property type="nucleotide sequence ID" value="NZ_JAAIJR010000123.1"/>
</dbReference>
<evidence type="ECO:0000313" key="1">
    <source>
        <dbReference type="EMBL" id="NEX22774.1"/>
    </source>
</evidence>
<comment type="caution">
    <text evidence="1">The sequence shown here is derived from an EMBL/GenBank/DDBJ whole genome shotgun (WGS) entry which is preliminary data.</text>
</comment>
<keyword evidence="2" id="KW-1185">Reference proteome</keyword>
<dbReference type="AlphaFoldDB" id="A0A6P1E433"/>